<dbReference type="Proteomes" id="UP000215914">
    <property type="component" value="Chromosome 7"/>
</dbReference>
<dbReference type="CDD" id="cd22157">
    <property type="entry name" value="F-box_AtFBW1-like"/>
    <property type="match status" value="1"/>
</dbReference>
<evidence type="ECO:0000259" key="1">
    <source>
        <dbReference type="PROSITE" id="PS50181"/>
    </source>
</evidence>
<dbReference type="SUPFAM" id="SSF81383">
    <property type="entry name" value="F-box domain"/>
    <property type="match status" value="1"/>
</dbReference>
<dbReference type="PANTHER" id="PTHR31111:SF125">
    <property type="entry name" value="F-BOX PROTEIN CPR30-LIKE"/>
    <property type="match status" value="1"/>
</dbReference>
<dbReference type="InterPro" id="IPR001810">
    <property type="entry name" value="F-box_dom"/>
</dbReference>
<dbReference type="Gramene" id="mRNA:HanXRQr2_Chr07g0283851">
    <property type="protein sequence ID" value="CDS:HanXRQr2_Chr07g0283851.1"/>
    <property type="gene ID" value="HanXRQr2_Chr07g0283851"/>
</dbReference>
<name>A0A251UB75_HELAN</name>
<dbReference type="Gene3D" id="1.20.1280.50">
    <property type="match status" value="1"/>
</dbReference>
<dbReference type="EMBL" id="CM007896">
    <property type="protein sequence ID" value="OTG20106.1"/>
    <property type="molecule type" value="Genomic_DNA"/>
</dbReference>
<dbReference type="InterPro" id="IPR036047">
    <property type="entry name" value="F-box-like_dom_sf"/>
</dbReference>
<dbReference type="Pfam" id="PF00646">
    <property type="entry name" value="F-box"/>
    <property type="match status" value="1"/>
</dbReference>
<sequence>METLEQEHQQSRTTTDDRLAKKAKISVPIEIIEEILSRLPVESIIRFRSVSKPWLSRISHPSFTKLHSTRSTRSALFFSAYDPSTRQHHILSAATHGGPVTHLFTVDDVSVCHIKAAEHLNGLVLIGSAKSRAYVVNPSTRKFLLLPHPDPSYIDDINEFTSYCFVFDESRNEHKVFMIRKLGEPTRYEIMIFSLSTRSWRKIYAEPPIGFSWDNMYFPYHHSVCVNSVIHLMFLDGLWSHILAFDLRTEVFSVINFPQGALLDDDDGPCIIKTKGCIGIFRRIGEKNEIHVWILQDYDKRVWVREIYTGPLTRKYSYYPEDFVNMDEIICFPSQLSENVMSLPVYNRKSGCFKSLQFTLGHLFPVSRNFRFYMVRSYDESMVPL</sequence>
<dbReference type="AlphaFoldDB" id="A0A251UB75"/>
<dbReference type="EMBL" id="MNCJ02000322">
    <property type="protein sequence ID" value="KAF5797708.1"/>
    <property type="molecule type" value="Genomic_DNA"/>
</dbReference>
<reference evidence="3" key="2">
    <citation type="submission" date="2017-02" db="EMBL/GenBank/DDBJ databases">
        <title>Sunflower complete genome.</title>
        <authorList>
            <person name="Langlade N."/>
            <person name="Munos S."/>
        </authorList>
    </citation>
    <scope>NUCLEOTIDE SEQUENCE [LARGE SCALE GENOMIC DNA]</scope>
    <source>
        <tissue evidence="3">Leaves</tissue>
    </source>
</reference>
<dbReference type="PROSITE" id="PS50181">
    <property type="entry name" value="FBOX"/>
    <property type="match status" value="1"/>
</dbReference>
<dbReference type="InterPro" id="IPR013187">
    <property type="entry name" value="F-box-assoc_dom_typ3"/>
</dbReference>
<evidence type="ECO:0000313" key="2">
    <source>
        <dbReference type="EMBL" id="KAF5797708.1"/>
    </source>
</evidence>
<dbReference type="SMART" id="SM00256">
    <property type="entry name" value="FBOX"/>
    <property type="match status" value="1"/>
</dbReference>
<protein>
    <submittedName>
        <fullName evidence="2 3">F-box domain-containing protein</fullName>
    </submittedName>
</protein>
<organism evidence="3 4">
    <name type="scientific">Helianthus annuus</name>
    <name type="common">Common sunflower</name>
    <dbReference type="NCBI Taxonomy" id="4232"/>
    <lineage>
        <taxon>Eukaryota</taxon>
        <taxon>Viridiplantae</taxon>
        <taxon>Streptophyta</taxon>
        <taxon>Embryophyta</taxon>
        <taxon>Tracheophyta</taxon>
        <taxon>Spermatophyta</taxon>
        <taxon>Magnoliopsida</taxon>
        <taxon>eudicotyledons</taxon>
        <taxon>Gunneridae</taxon>
        <taxon>Pentapetalae</taxon>
        <taxon>asterids</taxon>
        <taxon>campanulids</taxon>
        <taxon>Asterales</taxon>
        <taxon>Asteraceae</taxon>
        <taxon>Asteroideae</taxon>
        <taxon>Heliantheae alliance</taxon>
        <taxon>Heliantheae</taxon>
        <taxon>Helianthus</taxon>
    </lineage>
</organism>
<dbReference type="InParanoid" id="A0A251UB75"/>
<proteinExistence type="predicted"/>
<dbReference type="Pfam" id="PF08268">
    <property type="entry name" value="FBA_3"/>
    <property type="match status" value="1"/>
</dbReference>
<dbReference type="PANTHER" id="PTHR31111">
    <property type="entry name" value="BNAA05G37150D PROTEIN-RELATED"/>
    <property type="match status" value="1"/>
</dbReference>
<dbReference type="InterPro" id="IPR017451">
    <property type="entry name" value="F-box-assoc_interact_dom"/>
</dbReference>
<keyword evidence="4" id="KW-1185">Reference proteome</keyword>
<dbReference type="OMA" id="ANGLACI"/>
<dbReference type="OrthoDB" id="687122at2759"/>
<reference evidence="2 4" key="1">
    <citation type="journal article" date="2017" name="Nature">
        <title>The sunflower genome provides insights into oil metabolism, flowering and Asterid evolution.</title>
        <authorList>
            <person name="Badouin H."/>
            <person name="Gouzy J."/>
            <person name="Grassa C.J."/>
            <person name="Murat F."/>
            <person name="Staton S.E."/>
            <person name="Cottret L."/>
            <person name="Lelandais-Briere C."/>
            <person name="Owens G.L."/>
            <person name="Carrere S."/>
            <person name="Mayjonade B."/>
            <person name="Legrand L."/>
            <person name="Gill N."/>
            <person name="Kane N.C."/>
            <person name="Bowers J.E."/>
            <person name="Hubner S."/>
            <person name="Bellec A."/>
            <person name="Berard A."/>
            <person name="Berges H."/>
            <person name="Blanchet N."/>
            <person name="Boniface M.C."/>
            <person name="Brunel D."/>
            <person name="Catrice O."/>
            <person name="Chaidir N."/>
            <person name="Claudel C."/>
            <person name="Donnadieu C."/>
            <person name="Faraut T."/>
            <person name="Fievet G."/>
            <person name="Helmstetter N."/>
            <person name="King M."/>
            <person name="Knapp S.J."/>
            <person name="Lai Z."/>
            <person name="Le Paslier M.C."/>
            <person name="Lippi Y."/>
            <person name="Lorenzon L."/>
            <person name="Mandel J.R."/>
            <person name="Marage G."/>
            <person name="Marchand G."/>
            <person name="Marquand E."/>
            <person name="Bret-Mestries E."/>
            <person name="Morien E."/>
            <person name="Nambeesan S."/>
            <person name="Nguyen T."/>
            <person name="Pegot-Espagnet P."/>
            <person name="Pouilly N."/>
            <person name="Raftis F."/>
            <person name="Sallet E."/>
            <person name="Schiex T."/>
            <person name="Thomas J."/>
            <person name="Vandecasteele C."/>
            <person name="Vares D."/>
            <person name="Vear F."/>
            <person name="Vautrin S."/>
            <person name="Crespi M."/>
            <person name="Mangin B."/>
            <person name="Burke J.M."/>
            <person name="Salse J."/>
            <person name="Munos S."/>
            <person name="Vincourt P."/>
            <person name="Rieseberg L.H."/>
            <person name="Langlade N.B."/>
        </authorList>
    </citation>
    <scope>NUCLEOTIDE SEQUENCE [LARGE SCALE GENOMIC DNA]</scope>
    <source>
        <strain evidence="4">cv. SF193</strain>
        <tissue evidence="2">Leaves</tissue>
    </source>
</reference>
<accession>A0A251UB75</accession>
<reference evidence="2" key="3">
    <citation type="submission" date="2020-06" db="EMBL/GenBank/DDBJ databases">
        <title>Helianthus annuus Genome sequencing and assembly Release 2.</title>
        <authorList>
            <person name="Gouzy J."/>
            <person name="Langlade N."/>
            <person name="Munos S."/>
        </authorList>
    </citation>
    <scope>NUCLEOTIDE SEQUENCE</scope>
    <source>
        <tissue evidence="2">Leaves</tissue>
    </source>
</reference>
<feature type="domain" description="F-box" evidence="1">
    <location>
        <begin position="21"/>
        <end position="66"/>
    </location>
</feature>
<gene>
    <name evidence="3" type="ORF">HannXRQ_Chr07g0189351</name>
    <name evidence="2" type="ORF">HanXRQr2_Chr07g0283851</name>
</gene>
<dbReference type="NCBIfam" id="TIGR01640">
    <property type="entry name" value="F_box_assoc_1"/>
    <property type="match status" value="1"/>
</dbReference>
<dbReference type="FunCoup" id="A0A251UB75">
    <property type="interactions" value="851"/>
</dbReference>
<evidence type="ECO:0000313" key="4">
    <source>
        <dbReference type="Proteomes" id="UP000215914"/>
    </source>
</evidence>
<evidence type="ECO:0000313" key="3">
    <source>
        <dbReference type="EMBL" id="OTG20106.1"/>
    </source>
</evidence>